<dbReference type="Pfam" id="PF02518">
    <property type="entry name" value="HATPase_c"/>
    <property type="match status" value="1"/>
</dbReference>
<dbReference type="Pfam" id="PF00072">
    <property type="entry name" value="Response_reg"/>
    <property type="match status" value="1"/>
</dbReference>
<keyword evidence="3 6" id="KW-0597">Phosphoprotein</keyword>
<dbReference type="SMART" id="SM00388">
    <property type="entry name" value="HisKA"/>
    <property type="match status" value="1"/>
</dbReference>
<dbReference type="SMART" id="SM00387">
    <property type="entry name" value="HATPase_c"/>
    <property type="match status" value="1"/>
</dbReference>
<evidence type="ECO:0000256" key="6">
    <source>
        <dbReference type="PROSITE-ProRule" id="PRU00169"/>
    </source>
</evidence>
<dbReference type="InterPro" id="IPR011006">
    <property type="entry name" value="CheY-like_superfamily"/>
</dbReference>
<dbReference type="EC" id="2.7.13.3" evidence="2"/>
<reference evidence="10" key="2">
    <citation type="submission" date="2020-09" db="EMBL/GenBank/DDBJ databases">
        <authorList>
            <person name="Sun Q."/>
            <person name="Zhou Y."/>
        </authorList>
    </citation>
    <scope>NUCLEOTIDE SEQUENCE</scope>
    <source>
        <strain evidence="10">CGMCC 1.15425</strain>
    </source>
</reference>
<dbReference type="CDD" id="cd00082">
    <property type="entry name" value="HisKA"/>
    <property type="match status" value="1"/>
</dbReference>
<keyword evidence="4" id="KW-0808">Transferase</keyword>
<evidence type="ECO:0000313" key="11">
    <source>
        <dbReference type="Proteomes" id="UP000627715"/>
    </source>
</evidence>
<keyword evidence="7" id="KW-1133">Transmembrane helix</keyword>
<feature type="domain" description="Histidine kinase" evidence="8">
    <location>
        <begin position="247"/>
        <end position="460"/>
    </location>
</feature>
<dbReference type="OrthoDB" id="9764438at2"/>
<keyword evidence="5" id="KW-0418">Kinase</keyword>
<dbReference type="InterPro" id="IPR003594">
    <property type="entry name" value="HATPase_dom"/>
</dbReference>
<keyword evidence="7" id="KW-0812">Transmembrane</keyword>
<dbReference type="PRINTS" id="PR00344">
    <property type="entry name" value="BCTRLSENSOR"/>
</dbReference>
<dbReference type="Proteomes" id="UP000627715">
    <property type="component" value="Unassembled WGS sequence"/>
</dbReference>
<feature type="transmembrane region" description="Helical" evidence="7">
    <location>
        <begin position="39"/>
        <end position="55"/>
    </location>
</feature>
<feature type="transmembrane region" description="Helical" evidence="7">
    <location>
        <begin position="129"/>
        <end position="147"/>
    </location>
</feature>
<dbReference type="GO" id="GO:0005886">
    <property type="term" value="C:plasma membrane"/>
    <property type="evidence" value="ECO:0007669"/>
    <property type="project" value="TreeGrafter"/>
</dbReference>
<dbReference type="PANTHER" id="PTHR43047:SF9">
    <property type="entry name" value="HISTIDINE KINASE"/>
    <property type="match status" value="1"/>
</dbReference>
<evidence type="ECO:0000256" key="4">
    <source>
        <dbReference type="ARBA" id="ARBA00022679"/>
    </source>
</evidence>
<evidence type="ECO:0000256" key="5">
    <source>
        <dbReference type="ARBA" id="ARBA00022777"/>
    </source>
</evidence>
<dbReference type="InterPro" id="IPR004358">
    <property type="entry name" value="Sig_transdc_His_kin-like_C"/>
</dbReference>
<evidence type="ECO:0000256" key="1">
    <source>
        <dbReference type="ARBA" id="ARBA00000085"/>
    </source>
</evidence>
<dbReference type="PANTHER" id="PTHR43047">
    <property type="entry name" value="TWO-COMPONENT HISTIDINE PROTEIN KINASE"/>
    <property type="match status" value="1"/>
</dbReference>
<dbReference type="InterPro" id="IPR001789">
    <property type="entry name" value="Sig_transdc_resp-reg_receiver"/>
</dbReference>
<dbReference type="Gene3D" id="3.30.565.10">
    <property type="entry name" value="Histidine kinase-like ATPase, C-terminal domain"/>
    <property type="match status" value="1"/>
</dbReference>
<comment type="caution">
    <text evidence="10">The sequence shown here is derived from an EMBL/GenBank/DDBJ whole genome shotgun (WGS) entry which is preliminary data.</text>
</comment>
<dbReference type="SUPFAM" id="SSF52172">
    <property type="entry name" value="CheY-like"/>
    <property type="match status" value="1"/>
</dbReference>
<evidence type="ECO:0000259" key="9">
    <source>
        <dbReference type="PROSITE" id="PS50110"/>
    </source>
</evidence>
<name>A0A917GL77_9GAMM</name>
<dbReference type="FunFam" id="3.30.565.10:FF:000049">
    <property type="entry name" value="Two-component sensor histidine kinase"/>
    <property type="match status" value="1"/>
</dbReference>
<evidence type="ECO:0000259" key="8">
    <source>
        <dbReference type="PROSITE" id="PS50109"/>
    </source>
</evidence>
<dbReference type="InterPro" id="IPR036890">
    <property type="entry name" value="HATPase_C_sf"/>
</dbReference>
<feature type="transmembrane region" description="Helical" evidence="7">
    <location>
        <begin position="61"/>
        <end position="80"/>
    </location>
</feature>
<dbReference type="CDD" id="cd00156">
    <property type="entry name" value="REC"/>
    <property type="match status" value="1"/>
</dbReference>
<proteinExistence type="predicted"/>
<gene>
    <name evidence="10" type="ORF">GCM10011403_04390</name>
</gene>
<dbReference type="Gene3D" id="1.10.287.130">
    <property type="match status" value="1"/>
</dbReference>
<feature type="domain" description="Response regulatory" evidence="9">
    <location>
        <begin position="485"/>
        <end position="600"/>
    </location>
</feature>
<dbReference type="GO" id="GO:0000155">
    <property type="term" value="F:phosphorelay sensor kinase activity"/>
    <property type="evidence" value="ECO:0007669"/>
    <property type="project" value="InterPro"/>
</dbReference>
<accession>A0A917GL77</accession>
<evidence type="ECO:0000256" key="7">
    <source>
        <dbReference type="SAM" id="Phobius"/>
    </source>
</evidence>
<dbReference type="PROSITE" id="PS50110">
    <property type="entry name" value="RESPONSE_REGULATORY"/>
    <property type="match status" value="1"/>
</dbReference>
<dbReference type="AlphaFoldDB" id="A0A917GL77"/>
<dbReference type="Pfam" id="PF00512">
    <property type="entry name" value="HisKA"/>
    <property type="match status" value="1"/>
</dbReference>
<evidence type="ECO:0000256" key="2">
    <source>
        <dbReference type="ARBA" id="ARBA00012438"/>
    </source>
</evidence>
<dbReference type="SUPFAM" id="SSF47384">
    <property type="entry name" value="Homodimeric domain of signal transducing histidine kinase"/>
    <property type="match status" value="1"/>
</dbReference>
<dbReference type="SUPFAM" id="SSF55874">
    <property type="entry name" value="ATPase domain of HSP90 chaperone/DNA topoisomerase II/histidine kinase"/>
    <property type="match status" value="1"/>
</dbReference>
<evidence type="ECO:0000313" key="10">
    <source>
        <dbReference type="EMBL" id="GGG50356.1"/>
    </source>
</evidence>
<sequence>MKVLDYIVGFSRYEQSLDAGLLSLTRESQRVRVAQSHKSLWLVILSGLVYLYGLWDEVDSGALVLWLSLIALAAVIRVMVCRRVEAGLSLATVPALYRNEVNLYLTSLFSTLAVGAGFWMVGLGGSPRSVFALILLSLIYAIGTTVNSSIHFRGFWVLLITNLGQAFVYLTIFVQPAEIEVSAAIIAIAILLNEFARRNSNIFADSIRMRDENRAQNIKLEKDKLIIQKALDMATSANEEKNRFMAAASHDLRQPLHALTLFLGSLRHMVQDEKVLNVVDRIDETTTLLHEQFNSLLDLSKFDAGVVTADEAEFRLDHMLKNIADAAQQEAQQKDISLHLYTTPIVIRSDMLLMERMVRNLVTNAVRYTESGAVSLHTRRVQHGLNIAVIDTGVGISLEEQQRIFQDYYQVSNKARQTAKGTGLGLAIVKRIASLLDIKITLKSSLGGGSTFNLLLPNRIVVDEIVEPEPMLSKDVDGQVLSGKKVLIVDDDHSILDAMTSLLNTWGCYVDAVADVKNFRFYLPQASQYDLIMLDDMLDDELTGLDLARQLQTTVPTSKILLVTGNANSTRLNTLKGAGFKVLVKPVEHLQLQETLTHMANMS</sequence>
<dbReference type="SMART" id="SM00448">
    <property type="entry name" value="REC"/>
    <property type="match status" value="1"/>
</dbReference>
<protein>
    <recommendedName>
        <fullName evidence="2">histidine kinase</fullName>
        <ecNumber evidence="2">2.7.13.3</ecNumber>
    </recommendedName>
</protein>
<dbReference type="InterPro" id="IPR003661">
    <property type="entry name" value="HisK_dim/P_dom"/>
</dbReference>
<comment type="catalytic activity">
    <reaction evidence="1">
        <text>ATP + protein L-histidine = ADP + protein N-phospho-L-histidine.</text>
        <dbReference type="EC" id="2.7.13.3"/>
    </reaction>
</comment>
<feature type="transmembrane region" description="Helical" evidence="7">
    <location>
        <begin position="101"/>
        <end position="123"/>
    </location>
</feature>
<organism evidence="10 11">
    <name type="scientific">Pseudohongiella nitratireducens</name>
    <dbReference type="NCBI Taxonomy" id="1768907"/>
    <lineage>
        <taxon>Bacteria</taxon>
        <taxon>Pseudomonadati</taxon>
        <taxon>Pseudomonadota</taxon>
        <taxon>Gammaproteobacteria</taxon>
        <taxon>Pseudomonadales</taxon>
        <taxon>Pseudohongiellaceae</taxon>
        <taxon>Pseudohongiella</taxon>
    </lineage>
</organism>
<dbReference type="InterPro" id="IPR036097">
    <property type="entry name" value="HisK_dim/P_sf"/>
</dbReference>
<dbReference type="Gene3D" id="3.40.50.2300">
    <property type="match status" value="1"/>
</dbReference>
<keyword evidence="11" id="KW-1185">Reference proteome</keyword>
<dbReference type="PROSITE" id="PS50109">
    <property type="entry name" value="HIS_KIN"/>
    <property type="match status" value="1"/>
</dbReference>
<dbReference type="InterPro" id="IPR005467">
    <property type="entry name" value="His_kinase_dom"/>
</dbReference>
<feature type="transmembrane region" description="Helical" evidence="7">
    <location>
        <begin position="154"/>
        <end position="173"/>
    </location>
</feature>
<evidence type="ECO:0000256" key="3">
    <source>
        <dbReference type="ARBA" id="ARBA00022553"/>
    </source>
</evidence>
<dbReference type="RefSeq" id="WP_068811671.1">
    <property type="nucleotide sequence ID" value="NZ_BMIY01000002.1"/>
</dbReference>
<dbReference type="GO" id="GO:0009927">
    <property type="term" value="F:histidine phosphotransfer kinase activity"/>
    <property type="evidence" value="ECO:0007669"/>
    <property type="project" value="TreeGrafter"/>
</dbReference>
<dbReference type="EMBL" id="BMIY01000002">
    <property type="protein sequence ID" value="GGG50356.1"/>
    <property type="molecule type" value="Genomic_DNA"/>
</dbReference>
<feature type="modified residue" description="4-aspartylphosphate" evidence="6">
    <location>
        <position position="535"/>
    </location>
</feature>
<keyword evidence="7" id="KW-0472">Membrane</keyword>
<reference evidence="10" key="1">
    <citation type="journal article" date="2014" name="Int. J. Syst. Evol. Microbiol.">
        <title>Complete genome sequence of Corynebacterium casei LMG S-19264T (=DSM 44701T), isolated from a smear-ripened cheese.</title>
        <authorList>
            <consortium name="US DOE Joint Genome Institute (JGI-PGF)"/>
            <person name="Walter F."/>
            <person name="Albersmeier A."/>
            <person name="Kalinowski J."/>
            <person name="Ruckert C."/>
        </authorList>
    </citation>
    <scope>NUCLEOTIDE SEQUENCE</scope>
    <source>
        <strain evidence="10">CGMCC 1.15425</strain>
    </source>
</reference>